<evidence type="ECO:0000256" key="2">
    <source>
        <dbReference type="SAM" id="Phobius"/>
    </source>
</evidence>
<dbReference type="EMBL" id="SDAM02000148">
    <property type="protein sequence ID" value="KAH6827581.1"/>
    <property type="molecule type" value="Genomic_DNA"/>
</dbReference>
<comment type="caution">
    <text evidence="3">The sequence shown here is derived from an EMBL/GenBank/DDBJ whole genome shotgun (WGS) entry which is preliminary data.</text>
</comment>
<gene>
    <name evidence="3" type="ORF">C2S53_016022</name>
</gene>
<name>A0AAD4J5H1_PERFH</name>
<feature type="transmembrane region" description="Helical" evidence="2">
    <location>
        <begin position="123"/>
        <end position="143"/>
    </location>
</feature>
<dbReference type="Proteomes" id="UP001190926">
    <property type="component" value="Unassembled WGS sequence"/>
</dbReference>
<feature type="region of interest" description="Disordered" evidence="1">
    <location>
        <begin position="50"/>
        <end position="78"/>
    </location>
</feature>
<reference evidence="3 4" key="1">
    <citation type="journal article" date="2021" name="Nat. Commun.">
        <title>Incipient diploidization of the medicinal plant Perilla within 10,000 years.</title>
        <authorList>
            <person name="Zhang Y."/>
            <person name="Shen Q."/>
            <person name="Leng L."/>
            <person name="Zhang D."/>
            <person name="Chen S."/>
            <person name="Shi Y."/>
            <person name="Ning Z."/>
            <person name="Chen S."/>
        </authorList>
    </citation>
    <scope>NUCLEOTIDE SEQUENCE [LARGE SCALE GENOMIC DNA]</scope>
    <source>
        <strain evidence="4">cv. PC099</strain>
    </source>
</reference>
<organism evidence="3 4">
    <name type="scientific">Perilla frutescens var. hirtella</name>
    <name type="common">Perilla citriodora</name>
    <name type="synonym">Perilla setoyensis</name>
    <dbReference type="NCBI Taxonomy" id="608512"/>
    <lineage>
        <taxon>Eukaryota</taxon>
        <taxon>Viridiplantae</taxon>
        <taxon>Streptophyta</taxon>
        <taxon>Embryophyta</taxon>
        <taxon>Tracheophyta</taxon>
        <taxon>Spermatophyta</taxon>
        <taxon>Magnoliopsida</taxon>
        <taxon>eudicotyledons</taxon>
        <taxon>Gunneridae</taxon>
        <taxon>Pentapetalae</taxon>
        <taxon>asterids</taxon>
        <taxon>lamiids</taxon>
        <taxon>Lamiales</taxon>
        <taxon>Lamiaceae</taxon>
        <taxon>Nepetoideae</taxon>
        <taxon>Elsholtzieae</taxon>
        <taxon>Perilla</taxon>
    </lineage>
</organism>
<accession>A0AAD4J5H1</accession>
<evidence type="ECO:0000313" key="3">
    <source>
        <dbReference type="EMBL" id="KAH6827581.1"/>
    </source>
</evidence>
<keyword evidence="2" id="KW-1133">Transmembrane helix</keyword>
<keyword evidence="2" id="KW-0812">Transmembrane</keyword>
<evidence type="ECO:0000313" key="4">
    <source>
        <dbReference type="Proteomes" id="UP001190926"/>
    </source>
</evidence>
<keyword evidence="2" id="KW-0472">Membrane</keyword>
<evidence type="ECO:0000256" key="1">
    <source>
        <dbReference type="SAM" id="MobiDB-lite"/>
    </source>
</evidence>
<sequence length="158" mass="17555">MDAQEWELLEIHDDNVGIKNPTTSTTTVPTSLMSYFLRPQSLKTKVHPVPLETSGPKLQQHEDPPTPSLGIESGGLRASADEDEVVSNAFFTKMKETEFVDDMEMATKRSKGLESSGADKFNIWKWSLIGVAAAAGFCIIGSWNNTNSKQNQKHHHQR</sequence>
<protein>
    <recommendedName>
        <fullName evidence="5">Transmembrane protein</fullName>
    </recommendedName>
</protein>
<keyword evidence="4" id="KW-1185">Reference proteome</keyword>
<proteinExistence type="predicted"/>
<evidence type="ECO:0008006" key="5">
    <source>
        <dbReference type="Google" id="ProtNLM"/>
    </source>
</evidence>
<dbReference type="AlphaFoldDB" id="A0AAD4J5H1"/>